<evidence type="ECO:0000256" key="4">
    <source>
        <dbReference type="ARBA" id="ARBA00022628"/>
    </source>
</evidence>
<keyword evidence="13" id="KW-1185">Reference proteome</keyword>
<feature type="transmembrane region" description="Helical" evidence="11">
    <location>
        <begin position="41"/>
        <end position="62"/>
    </location>
</feature>
<dbReference type="Pfam" id="PF04791">
    <property type="entry name" value="LMBR1"/>
    <property type="match status" value="1"/>
</dbReference>
<feature type="transmembrane region" description="Helical" evidence="11">
    <location>
        <begin position="172"/>
        <end position="201"/>
    </location>
</feature>
<dbReference type="InterPro" id="IPR006876">
    <property type="entry name" value="LMBR1-like_membr_prot"/>
</dbReference>
<keyword evidence="7 11" id="KW-0472">Membrane</keyword>
<keyword evidence="8" id="KW-0458">Lysosome</keyword>
<dbReference type="AlphaFoldDB" id="A0AAW2YIS6"/>
<dbReference type="EMBL" id="JAOPGA020000108">
    <property type="protein sequence ID" value="KAL0476888.1"/>
    <property type="molecule type" value="Genomic_DNA"/>
</dbReference>
<dbReference type="GO" id="GO:0005765">
    <property type="term" value="C:lysosomal membrane"/>
    <property type="evidence" value="ECO:0007669"/>
    <property type="project" value="UniProtKB-SubCell"/>
</dbReference>
<feature type="transmembrane region" description="Helical" evidence="11">
    <location>
        <begin position="495"/>
        <end position="520"/>
    </location>
</feature>
<keyword evidence="4" id="KW-0846">Cobalamin</keyword>
<evidence type="ECO:0000313" key="12">
    <source>
        <dbReference type="EMBL" id="KAL0476888.1"/>
    </source>
</evidence>
<evidence type="ECO:0000256" key="9">
    <source>
        <dbReference type="ARBA" id="ARBA00023285"/>
    </source>
</evidence>
<dbReference type="GO" id="GO:0031419">
    <property type="term" value="F:cobalamin binding"/>
    <property type="evidence" value="ECO:0007669"/>
    <property type="project" value="UniProtKB-KW"/>
</dbReference>
<name>A0AAW2YIS6_9EUKA</name>
<gene>
    <name evidence="12" type="ORF">AKO1_005623</name>
</gene>
<dbReference type="PANTHER" id="PTHR16130:SF2">
    <property type="entry name" value="LYSOSOMAL COBALAMIN TRANSPORT ESCORT PROTEIN LMBD1"/>
    <property type="match status" value="1"/>
</dbReference>
<feature type="transmembrane region" description="Helical" evidence="11">
    <location>
        <begin position="82"/>
        <end position="106"/>
    </location>
</feature>
<reference evidence="12 13" key="1">
    <citation type="submission" date="2024-03" db="EMBL/GenBank/DDBJ databases">
        <title>The Acrasis kona genome and developmental transcriptomes reveal deep origins of eukaryotic multicellular pathways.</title>
        <authorList>
            <person name="Sheikh S."/>
            <person name="Fu C.-J."/>
            <person name="Brown M.W."/>
            <person name="Baldauf S.L."/>
        </authorList>
    </citation>
    <scope>NUCLEOTIDE SEQUENCE [LARGE SCALE GENOMIC DNA]</scope>
    <source>
        <strain evidence="12 13">ATCC MYA-3509</strain>
    </source>
</reference>
<feature type="transmembrane region" description="Helical" evidence="11">
    <location>
        <begin position="126"/>
        <end position="148"/>
    </location>
</feature>
<accession>A0AAW2YIS6</accession>
<dbReference type="Proteomes" id="UP001431209">
    <property type="component" value="Unassembled WGS sequence"/>
</dbReference>
<evidence type="ECO:0000256" key="10">
    <source>
        <dbReference type="SAM" id="MobiDB-lite"/>
    </source>
</evidence>
<dbReference type="GO" id="GO:0072665">
    <property type="term" value="P:protein localization to vacuole"/>
    <property type="evidence" value="ECO:0007669"/>
    <property type="project" value="TreeGrafter"/>
</dbReference>
<organism evidence="12 13">
    <name type="scientific">Acrasis kona</name>
    <dbReference type="NCBI Taxonomy" id="1008807"/>
    <lineage>
        <taxon>Eukaryota</taxon>
        <taxon>Discoba</taxon>
        <taxon>Heterolobosea</taxon>
        <taxon>Tetramitia</taxon>
        <taxon>Eutetramitia</taxon>
        <taxon>Acrasidae</taxon>
        <taxon>Acrasis</taxon>
    </lineage>
</organism>
<proteinExistence type="inferred from homology"/>
<keyword evidence="5 11" id="KW-0812">Transmembrane</keyword>
<dbReference type="InterPro" id="IPR050854">
    <property type="entry name" value="LMBD1_LysCbl_Transport"/>
</dbReference>
<feature type="transmembrane region" description="Helical" evidence="11">
    <location>
        <begin position="12"/>
        <end position="32"/>
    </location>
</feature>
<feature type="region of interest" description="Disordered" evidence="10">
    <location>
        <begin position="528"/>
        <end position="562"/>
    </location>
</feature>
<dbReference type="PANTHER" id="PTHR16130">
    <property type="entry name" value="LYSOSOMAL COBALAMIN TRANSPORTER-RELATED"/>
    <property type="match status" value="1"/>
</dbReference>
<evidence type="ECO:0000313" key="13">
    <source>
        <dbReference type="Proteomes" id="UP001431209"/>
    </source>
</evidence>
<evidence type="ECO:0000256" key="6">
    <source>
        <dbReference type="ARBA" id="ARBA00022989"/>
    </source>
</evidence>
<evidence type="ECO:0000256" key="3">
    <source>
        <dbReference type="ARBA" id="ARBA00022448"/>
    </source>
</evidence>
<evidence type="ECO:0000256" key="5">
    <source>
        <dbReference type="ARBA" id="ARBA00022692"/>
    </source>
</evidence>
<sequence length="562" mass="63470">MEFKYPPWIPYVILSGVVVFTISMSFVVTWLFKSFRHKAKLPLFVSALGVSAILFSVSVIPVDIFMISQTEDPSTHGQAIRIVYYSSYLTLFVFAFTLIPFAYFYYEEGSDEYSSIRWRIINAFKFTVLSLVCGIILVAIVLGLAIGFPNQPSDAVEWLKELSRDKTIGDRIVSGLVSVIAIVGLPAWWLYTGYGLAALPVSLIKGKKKLRLELGSIAEEMVFVSGKISSIKGKYALTGTKMNKADQKEYDQLKEKLKLLRNRDLLLEKFNSSWYAKCYPFLYPFKVIFGLILLLVSLALVVSLIITLIDRVIHSTCGIKCGFIIDKSYIFNPFDELLTVSSKVFPIDYIIFGVFLSFILIVSLVGLANIGLRFFFVKLYKLKYKRTAPQGLLTTCIFLMFIVVVFSFTMNSFAPKYTTFGTQTYHVNGEVIGCDFNGVQAVNETKPVPVNGTHTLFYGTVLQEAHNETQRNVTGRPCYMSQLSMLMNGSSFNGYQIYTLIFYFGNWVFVVVFCLSLLIASVRKPASFLPDEDEDEDSDDESLESLTGSEMSNRRYGTKYEL</sequence>
<feature type="transmembrane region" description="Helical" evidence="11">
    <location>
        <begin position="391"/>
        <end position="410"/>
    </location>
</feature>
<feature type="compositionally biased region" description="Acidic residues" evidence="10">
    <location>
        <begin position="530"/>
        <end position="543"/>
    </location>
</feature>
<comment type="caution">
    <text evidence="12">The sequence shown here is derived from an EMBL/GenBank/DDBJ whole genome shotgun (WGS) entry which is preliminary data.</text>
</comment>
<keyword evidence="3" id="KW-0813">Transport</keyword>
<protein>
    <submittedName>
        <fullName evidence="12">Lysosomal cobalamin transporter</fullName>
    </submittedName>
</protein>
<keyword evidence="6 11" id="KW-1133">Transmembrane helix</keyword>
<feature type="transmembrane region" description="Helical" evidence="11">
    <location>
        <begin position="287"/>
        <end position="309"/>
    </location>
</feature>
<comment type="similarity">
    <text evidence="2">Belongs to the LIMR family. LMBRD1 subfamily.</text>
</comment>
<evidence type="ECO:0000256" key="8">
    <source>
        <dbReference type="ARBA" id="ARBA00023228"/>
    </source>
</evidence>
<comment type="subcellular location">
    <subcellularLocation>
        <location evidence="1">Lysosome membrane</location>
        <topology evidence="1">Multi-pass membrane protein</topology>
    </subcellularLocation>
</comment>
<feature type="transmembrane region" description="Helical" evidence="11">
    <location>
        <begin position="349"/>
        <end position="370"/>
    </location>
</feature>
<evidence type="ECO:0000256" key="7">
    <source>
        <dbReference type="ARBA" id="ARBA00023136"/>
    </source>
</evidence>
<keyword evidence="9" id="KW-0170">Cobalt</keyword>
<evidence type="ECO:0000256" key="2">
    <source>
        <dbReference type="ARBA" id="ARBA00009901"/>
    </source>
</evidence>
<evidence type="ECO:0000256" key="11">
    <source>
        <dbReference type="SAM" id="Phobius"/>
    </source>
</evidence>
<evidence type="ECO:0000256" key="1">
    <source>
        <dbReference type="ARBA" id="ARBA00004155"/>
    </source>
</evidence>